<evidence type="ECO:0000313" key="2">
    <source>
        <dbReference type="Proteomes" id="UP000054018"/>
    </source>
</evidence>
<accession>A0A0C9Y4G5</accession>
<gene>
    <name evidence="1" type="ORF">PISMIDRAFT_121802</name>
</gene>
<dbReference type="Proteomes" id="UP000054018">
    <property type="component" value="Unassembled WGS sequence"/>
</dbReference>
<protein>
    <submittedName>
        <fullName evidence="1">Uncharacterized protein</fullName>
    </submittedName>
</protein>
<keyword evidence="2" id="KW-1185">Reference proteome</keyword>
<reference evidence="1 2" key="1">
    <citation type="submission" date="2014-04" db="EMBL/GenBank/DDBJ databases">
        <authorList>
            <consortium name="DOE Joint Genome Institute"/>
            <person name="Kuo A."/>
            <person name="Kohler A."/>
            <person name="Costa M.D."/>
            <person name="Nagy L.G."/>
            <person name="Floudas D."/>
            <person name="Copeland A."/>
            <person name="Barry K.W."/>
            <person name="Cichocki N."/>
            <person name="Veneault-Fourrey C."/>
            <person name="LaButti K."/>
            <person name="Lindquist E.A."/>
            <person name="Lipzen A."/>
            <person name="Lundell T."/>
            <person name="Morin E."/>
            <person name="Murat C."/>
            <person name="Sun H."/>
            <person name="Tunlid A."/>
            <person name="Henrissat B."/>
            <person name="Grigoriev I.V."/>
            <person name="Hibbett D.S."/>
            <person name="Martin F."/>
            <person name="Nordberg H.P."/>
            <person name="Cantor M.N."/>
            <person name="Hua S.X."/>
        </authorList>
    </citation>
    <scope>NUCLEOTIDE SEQUENCE [LARGE SCALE GENOMIC DNA]</scope>
    <source>
        <strain evidence="1 2">441</strain>
    </source>
</reference>
<dbReference type="STRING" id="765257.A0A0C9Y4G5"/>
<dbReference type="AlphaFoldDB" id="A0A0C9Y4G5"/>
<name>A0A0C9Y4G5_9AGAM</name>
<organism evidence="1 2">
    <name type="scientific">Pisolithus microcarpus 441</name>
    <dbReference type="NCBI Taxonomy" id="765257"/>
    <lineage>
        <taxon>Eukaryota</taxon>
        <taxon>Fungi</taxon>
        <taxon>Dikarya</taxon>
        <taxon>Basidiomycota</taxon>
        <taxon>Agaricomycotina</taxon>
        <taxon>Agaricomycetes</taxon>
        <taxon>Agaricomycetidae</taxon>
        <taxon>Boletales</taxon>
        <taxon>Sclerodermatineae</taxon>
        <taxon>Pisolithaceae</taxon>
        <taxon>Pisolithus</taxon>
    </lineage>
</organism>
<dbReference type="OrthoDB" id="3267098at2759"/>
<dbReference type="EMBL" id="KN834136">
    <property type="protein sequence ID" value="KIK11946.1"/>
    <property type="molecule type" value="Genomic_DNA"/>
</dbReference>
<reference evidence="2" key="2">
    <citation type="submission" date="2015-01" db="EMBL/GenBank/DDBJ databases">
        <title>Evolutionary Origins and Diversification of the Mycorrhizal Mutualists.</title>
        <authorList>
            <consortium name="DOE Joint Genome Institute"/>
            <consortium name="Mycorrhizal Genomics Consortium"/>
            <person name="Kohler A."/>
            <person name="Kuo A."/>
            <person name="Nagy L.G."/>
            <person name="Floudas D."/>
            <person name="Copeland A."/>
            <person name="Barry K.W."/>
            <person name="Cichocki N."/>
            <person name="Veneault-Fourrey C."/>
            <person name="LaButti K."/>
            <person name="Lindquist E.A."/>
            <person name="Lipzen A."/>
            <person name="Lundell T."/>
            <person name="Morin E."/>
            <person name="Murat C."/>
            <person name="Riley R."/>
            <person name="Ohm R."/>
            <person name="Sun H."/>
            <person name="Tunlid A."/>
            <person name="Henrissat B."/>
            <person name="Grigoriev I.V."/>
            <person name="Hibbett D.S."/>
            <person name="Martin F."/>
        </authorList>
    </citation>
    <scope>NUCLEOTIDE SEQUENCE [LARGE SCALE GENOMIC DNA]</scope>
    <source>
        <strain evidence="2">441</strain>
    </source>
</reference>
<sequence length="219" mass="25500">MPSLQHNFIPKLKDHLLSRLYQYEYDGDECQFTAVDHNHLHFVNNLNNVTELKTFRVNYTSYDVRRQQDFMQPGHGCTIMVLSREDGPGIHPFWYAQVIRAFRIPIIHVAPDTCNRSQQIMEVLWVRWLSTEPGYRWGFKEACLPKVGFVPATNDDAFGFLEPSLVICGCHLIPAFSQGRTDTLLRHGESIARQPGETDDWCAFYVNMYVLSFYLPYIF</sequence>
<dbReference type="HOGENOM" id="CLU_002498_9_1_1"/>
<evidence type="ECO:0000313" key="1">
    <source>
        <dbReference type="EMBL" id="KIK11946.1"/>
    </source>
</evidence>
<proteinExistence type="predicted"/>